<dbReference type="InterPro" id="IPR046861">
    <property type="entry name" value="SAM_KSR1_N"/>
</dbReference>
<feature type="compositionally biased region" description="Low complexity" evidence="12">
    <location>
        <begin position="353"/>
        <end position="393"/>
    </location>
</feature>
<feature type="coiled-coil region" evidence="11">
    <location>
        <begin position="134"/>
        <end position="161"/>
    </location>
</feature>
<feature type="compositionally biased region" description="Low complexity" evidence="12">
    <location>
        <begin position="618"/>
        <end position="633"/>
    </location>
</feature>
<keyword evidence="7 10" id="KW-0067">ATP-binding</keyword>
<dbReference type="GO" id="GO:0005524">
    <property type="term" value="F:ATP binding"/>
    <property type="evidence" value="ECO:0007669"/>
    <property type="project" value="UniProtKB-UniRule"/>
</dbReference>
<comment type="catalytic activity">
    <reaction evidence="8">
        <text>L-threonyl-[protein] + ATP = O-phospho-L-threonyl-[protein] + ADP + H(+)</text>
        <dbReference type="Rhea" id="RHEA:46608"/>
        <dbReference type="Rhea" id="RHEA-COMP:11060"/>
        <dbReference type="Rhea" id="RHEA-COMP:11605"/>
        <dbReference type="ChEBI" id="CHEBI:15378"/>
        <dbReference type="ChEBI" id="CHEBI:30013"/>
        <dbReference type="ChEBI" id="CHEBI:30616"/>
        <dbReference type="ChEBI" id="CHEBI:61977"/>
        <dbReference type="ChEBI" id="CHEBI:456216"/>
        <dbReference type="EC" id="2.7.11.1"/>
    </reaction>
</comment>
<dbReference type="GO" id="GO:0006950">
    <property type="term" value="P:response to stress"/>
    <property type="evidence" value="ECO:0007669"/>
    <property type="project" value="UniProtKB-ARBA"/>
</dbReference>
<dbReference type="Gene3D" id="3.30.200.20">
    <property type="entry name" value="Phosphorylase Kinase, domain 1"/>
    <property type="match status" value="1"/>
</dbReference>
<dbReference type="InterPro" id="IPR001245">
    <property type="entry name" value="Ser-Thr/Tyr_kinase_cat_dom"/>
</dbReference>
<dbReference type="AlphaFoldDB" id="A0A6J1S711"/>
<dbReference type="InterPro" id="IPR013761">
    <property type="entry name" value="SAM/pointed_sf"/>
</dbReference>
<dbReference type="GO" id="GO:0046872">
    <property type="term" value="F:metal ion binding"/>
    <property type="evidence" value="ECO:0007669"/>
    <property type="project" value="UniProtKB-KW"/>
</dbReference>
<dbReference type="InterPro" id="IPR017441">
    <property type="entry name" value="Protein_kinase_ATP_BS"/>
</dbReference>
<dbReference type="InterPro" id="IPR025561">
    <property type="entry name" value="KSR_SAM-like_dom"/>
</dbReference>
<feature type="compositionally biased region" description="Low complexity" evidence="12">
    <location>
        <begin position="327"/>
        <end position="343"/>
    </location>
</feature>
<proteinExistence type="predicted"/>
<evidence type="ECO:0000256" key="11">
    <source>
        <dbReference type="SAM" id="Coils"/>
    </source>
</evidence>
<feature type="compositionally biased region" description="Low complexity" evidence="12">
    <location>
        <begin position="210"/>
        <end position="227"/>
    </location>
</feature>
<evidence type="ECO:0000313" key="15">
    <source>
        <dbReference type="Proteomes" id="UP000504606"/>
    </source>
</evidence>
<dbReference type="FunFam" id="3.30.200.20:FF:000034">
    <property type="entry name" value="Kinase suppressor of Ras 1"/>
    <property type="match status" value="1"/>
</dbReference>
<dbReference type="InterPro" id="IPR002219">
    <property type="entry name" value="PKC_DAG/PE"/>
</dbReference>
<dbReference type="Pfam" id="PF20406">
    <property type="entry name" value="SAM_KSR1_N"/>
    <property type="match status" value="1"/>
</dbReference>
<dbReference type="SMART" id="SM00220">
    <property type="entry name" value="S_TKc"/>
    <property type="match status" value="1"/>
</dbReference>
<gene>
    <name evidence="16" type="primary">LOC113204170</name>
</gene>
<dbReference type="PROSITE" id="PS50081">
    <property type="entry name" value="ZF_DAG_PE_2"/>
    <property type="match status" value="1"/>
</dbReference>
<sequence length="1136" mass="127453">MANEDKTERDPRGALLVVQSMIDISADRLDGLRTQCATSAELTQQEIRTLEGKLVKLYSKLLLNKSSFIENGALRANEVINIPPLDQWLKVVGLTPDSITGLCKRISTLEDLQLKSDNELRGMLVERQAREEDIRRLIRSLDNLKRYIQDLKIRGDEANDTEPPLYWDSWEHQSPQRTPTSVSPRHLRQRATRGSVPSEDCFPHNNNNFSYSPSLGGSTSSSVNSLPQLGSSTPTHFPPLSPPVLPIYPPCTPPSTPPVNKGKGEKLRFPTTPPPRRKIHGNSSAYNHSHSNQISQDQLVQELKNLVCQENSDQGTARYQPQYNPFQQHHPQNQHLQQQQQHQHQQHQHQQHQHQQQQQQQHQQQQHQQQQHQQQQHQQQQQQQHQQSQQQMQSALGDAQTLTKSKSHEFQLGNRVEGAESNQSSDAAGTANGKPFRRGRLPTEPGPNCSDYGQTSPLLSSPIKSPPYSTAGTDSDDNSAKSSLQVPKSPRPAPVLTRGMAHDIAHRFTKTYKMIANCDYCDKQMFMGLKCTECKYKCHKDCKSKVPPSCGLPRALVEAFRATLKSDGMGPPNSNQSPSMRRPSPSHSLNNNFFNRKDRKRSHPQPSIQIPPFQGPDSSSNTSSCNSSTPSSPAMMLQHASSAAPTTKQNSFHFPEVTLPRGVTLETHPLTAPPALEEIMEKAQKEGVSMDSDKTLSVSGSGSISTDSERTPVRVDSQDSQVSDGEATDGKGWPRQNSLSMREWDIPFDDLNLGDPLGTGHFGTVYRGSWYGDVAIKVLNMDKMDDTDMEKTLEAFKLEVAIFRKTRHENLVLFMGACMKPPRLAIVTSMCKGLTLYTHIHIRKDKFNMNRTTMVAQQISQGMGYLHARGIIHKDLKSKNIFLQNGKVVITDFGLFSVTKLCFGNRKGKGLSIPRGWLCYLAPEIMCSLKAQQNQLDDELPFSKASDVYAFGTVWYELLCGEWPFKAQPPESIIWQVGKGMKQTLANLQASRDVKAPLFPISPSPLPSLRQFAEKGKPKHHDRHYHLPKDTSHSASSEAIRPRNSQVTSLRNLAEQGKPKGLNEWHLDHLNLEDNDDDNGLSLSAEDILMSCWSYKPGDRPDFVRLLNTFEKLPKKRLVRSPSHPIQLSRSAESVF</sequence>
<dbReference type="InterPro" id="IPR051681">
    <property type="entry name" value="Ser/Thr_Kinases-Pseudokinases"/>
</dbReference>
<dbReference type="Gene3D" id="1.10.150.50">
    <property type="entry name" value="Transcription Factor, Ets-1"/>
    <property type="match status" value="1"/>
</dbReference>
<feature type="compositionally biased region" description="Polar residues" evidence="12">
    <location>
        <begin position="314"/>
        <end position="326"/>
    </location>
</feature>
<dbReference type="OrthoDB" id="774951at2759"/>
<evidence type="ECO:0000259" key="14">
    <source>
        <dbReference type="PROSITE" id="PS50081"/>
    </source>
</evidence>
<dbReference type="PROSITE" id="PS00107">
    <property type="entry name" value="PROTEIN_KINASE_ATP"/>
    <property type="match status" value="1"/>
</dbReference>
<feature type="domain" description="Protein kinase" evidence="13">
    <location>
        <begin position="751"/>
        <end position="1113"/>
    </location>
</feature>
<dbReference type="Pfam" id="PF00130">
    <property type="entry name" value="C1_1"/>
    <property type="match status" value="1"/>
</dbReference>
<dbReference type="Gene3D" id="1.10.510.10">
    <property type="entry name" value="Transferase(Phosphotransferase) domain 1"/>
    <property type="match status" value="1"/>
</dbReference>
<dbReference type="PROSITE" id="PS50011">
    <property type="entry name" value="PROTEIN_KINASE_DOM"/>
    <property type="match status" value="1"/>
</dbReference>
<evidence type="ECO:0000256" key="8">
    <source>
        <dbReference type="ARBA" id="ARBA00047899"/>
    </source>
</evidence>
<dbReference type="GeneID" id="113204170"/>
<dbReference type="SUPFAM" id="SSF56112">
    <property type="entry name" value="Protein kinase-like (PK-like)"/>
    <property type="match status" value="1"/>
</dbReference>
<name>A0A6J1S711_FRAOC</name>
<feature type="compositionally biased region" description="Polar residues" evidence="12">
    <location>
        <begin position="172"/>
        <end position="183"/>
    </location>
</feature>
<evidence type="ECO:0000256" key="3">
    <source>
        <dbReference type="ARBA" id="ARBA00022723"/>
    </source>
</evidence>
<keyword evidence="6" id="KW-0862">Zinc</keyword>
<dbReference type="SUPFAM" id="SSF57889">
    <property type="entry name" value="Cysteine-rich domain"/>
    <property type="match status" value="1"/>
</dbReference>
<keyword evidence="3" id="KW-0479">Metal-binding</keyword>
<dbReference type="InterPro" id="IPR000719">
    <property type="entry name" value="Prot_kinase_dom"/>
</dbReference>
<keyword evidence="2" id="KW-0808">Transferase</keyword>
<dbReference type="PROSITE" id="PS00108">
    <property type="entry name" value="PROTEIN_KINASE_ST"/>
    <property type="match status" value="1"/>
</dbReference>
<evidence type="ECO:0000256" key="6">
    <source>
        <dbReference type="ARBA" id="ARBA00022833"/>
    </source>
</evidence>
<evidence type="ECO:0000256" key="12">
    <source>
        <dbReference type="SAM" id="MobiDB-lite"/>
    </source>
</evidence>
<dbReference type="Pfam" id="PF07714">
    <property type="entry name" value="PK_Tyr_Ser-Thr"/>
    <property type="match status" value="1"/>
</dbReference>
<dbReference type="InterPro" id="IPR011009">
    <property type="entry name" value="Kinase-like_dom_sf"/>
</dbReference>
<feature type="compositionally biased region" description="Polar residues" evidence="12">
    <location>
        <begin position="1033"/>
        <end position="1048"/>
    </location>
</feature>
<keyword evidence="1" id="KW-0723">Serine/threonine-protein kinase</keyword>
<dbReference type="PROSITE" id="PS00479">
    <property type="entry name" value="ZF_DAG_PE_1"/>
    <property type="match status" value="1"/>
</dbReference>
<keyword evidence="15" id="KW-1185">Reference proteome</keyword>
<dbReference type="PANTHER" id="PTHR44329:SF253">
    <property type="entry name" value="KINASE SUPPRESSOR OF RAS 2"/>
    <property type="match status" value="1"/>
</dbReference>
<feature type="compositionally biased region" description="Polar residues" evidence="12">
    <location>
        <begin position="639"/>
        <end position="651"/>
    </location>
</feature>
<evidence type="ECO:0000256" key="7">
    <source>
        <dbReference type="ARBA" id="ARBA00022840"/>
    </source>
</evidence>
<feature type="region of interest" description="Disordered" evidence="12">
    <location>
        <begin position="164"/>
        <end position="293"/>
    </location>
</feature>
<evidence type="ECO:0000256" key="5">
    <source>
        <dbReference type="ARBA" id="ARBA00022777"/>
    </source>
</evidence>
<dbReference type="CDD" id="cd20812">
    <property type="entry name" value="C1_KSR"/>
    <property type="match status" value="1"/>
</dbReference>
<dbReference type="GO" id="GO:0004674">
    <property type="term" value="F:protein serine/threonine kinase activity"/>
    <property type="evidence" value="ECO:0007669"/>
    <property type="project" value="UniProtKB-KW"/>
</dbReference>
<evidence type="ECO:0000256" key="2">
    <source>
        <dbReference type="ARBA" id="ARBA00022679"/>
    </source>
</evidence>
<feature type="compositionally biased region" description="Low complexity" evidence="12">
    <location>
        <begin position="571"/>
        <end position="594"/>
    </location>
</feature>
<evidence type="ECO:0000256" key="10">
    <source>
        <dbReference type="PROSITE-ProRule" id="PRU10141"/>
    </source>
</evidence>
<evidence type="ECO:0000256" key="9">
    <source>
        <dbReference type="ARBA" id="ARBA00048679"/>
    </source>
</evidence>
<dbReference type="KEGG" id="foc:113204170"/>
<comment type="catalytic activity">
    <reaction evidence="9">
        <text>L-seryl-[protein] + ATP = O-phospho-L-seryl-[protein] + ADP + H(+)</text>
        <dbReference type="Rhea" id="RHEA:17989"/>
        <dbReference type="Rhea" id="RHEA-COMP:9863"/>
        <dbReference type="Rhea" id="RHEA-COMP:11604"/>
        <dbReference type="ChEBI" id="CHEBI:15378"/>
        <dbReference type="ChEBI" id="CHEBI:29999"/>
        <dbReference type="ChEBI" id="CHEBI:30616"/>
        <dbReference type="ChEBI" id="CHEBI:83421"/>
        <dbReference type="ChEBI" id="CHEBI:456216"/>
        <dbReference type="EC" id="2.7.11.1"/>
    </reaction>
</comment>
<evidence type="ECO:0000313" key="16">
    <source>
        <dbReference type="RefSeq" id="XP_026275015.2"/>
    </source>
</evidence>
<dbReference type="RefSeq" id="XP_026275015.2">
    <property type="nucleotide sequence ID" value="XM_026419230.2"/>
</dbReference>
<feature type="compositionally biased region" description="Low complexity" evidence="12">
    <location>
        <begin position="697"/>
        <end position="706"/>
    </location>
</feature>
<organism evidence="15 16">
    <name type="scientific">Frankliniella occidentalis</name>
    <name type="common">Western flower thrips</name>
    <name type="synonym">Euthrips occidentalis</name>
    <dbReference type="NCBI Taxonomy" id="133901"/>
    <lineage>
        <taxon>Eukaryota</taxon>
        <taxon>Metazoa</taxon>
        <taxon>Ecdysozoa</taxon>
        <taxon>Arthropoda</taxon>
        <taxon>Hexapoda</taxon>
        <taxon>Insecta</taxon>
        <taxon>Pterygota</taxon>
        <taxon>Neoptera</taxon>
        <taxon>Paraneoptera</taxon>
        <taxon>Thysanoptera</taxon>
        <taxon>Terebrantia</taxon>
        <taxon>Thripoidea</taxon>
        <taxon>Thripidae</taxon>
        <taxon>Frankliniella</taxon>
    </lineage>
</organism>
<feature type="compositionally biased region" description="Polar residues" evidence="12">
    <location>
        <begin position="281"/>
        <end position="293"/>
    </location>
</feature>
<feature type="domain" description="Phorbol-ester/DAG-type" evidence="14">
    <location>
        <begin position="505"/>
        <end position="550"/>
    </location>
</feature>
<keyword evidence="11" id="KW-0175">Coiled coil</keyword>
<keyword evidence="4 10" id="KW-0547">Nucleotide-binding</keyword>
<evidence type="ECO:0000256" key="1">
    <source>
        <dbReference type="ARBA" id="ARBA00022527"/>
    </source>
</evidence>
<feature type="compositionally biased region" description="Pro residues" evidence="12">
    <location>
        <begin position="236"/>
        <end position="257"/>
    </location>
</feature>
<feature type="region of interest" description="Disordered" evidence="12">
    <location>
        <begin position="1015"/>
        <end position="1048"/>
    </location>
</feature>
<dbReference type="CTD" id="40660"/>
<reference evidence="16" key="1">
    <citation type="submission" date="2025-08" db="UniProtKB">
        <authorList>
            <consortium name="RefSeq"/>
        </authorList>
    </citation>
    <scope>IDENTIFICATION</scope>
    <source>
        <tissue evidence="16">Whole organism</tissue>
    </source>
</reference>
<protein>
    <submittedName>
        <fullName evidence="16">Kinase suppressor of Ras 2 isoform X1</fullName>
    </submittedName>
</protein>
<dbReference type="Gene3D" id="6.10.140.1120">
    <property type="match status" value="1"/>
</dbReference>
<dbReference type="CDD" id="cd14063">
    <property type="entry name" value="PK_KSR"/>
    <property type="match status" value="1"/>
</dbReference>
<feature type="region of interest" description="Disordered" evidence="12">
    <location>
        <begin position="565"/>
        <end position="651"/>
    </location>
</feature>
<accession>A0A6J1S711</accession>
<dbReference type="Proteomes" id="UP000504606">
    <property type="component" value="Unplaced"/>
</dbReference>
<evidence type="ECO:0000256" key="4">
    <source>
        <dbReference type="ARBA" id="ARBA00022741"/>
    </source>
</evidence>
<dbReference type="FunFam" id="3.30.60.20:FF:000061">
    <property type="entry name" value="Kinase suppressor of Ras"/>
    <property type="match status" value="1"/>
</dbReference>
<feature type="binding site" evidence="10">
    <location>
        <position position="777"/>
    </location>
    <ligand>
        <name>ATP</name>
        <dbReference type="ChEBI" id="CHEBI:30616"/>
    </ligand>
</feature>
<dbReference type="InterPro" id="IPR008271">
    <property type="entry name" value="Ser/Thr_kinase_AS"/>
</dbReference>
<feature type="compositionally biased region" description="Basic and acidic residues" evidence="12">
    <location>
        <begin position="707"/>
        <end position="717"/>
    </location>
</feature>
<dbReference type="Gene3D" id="3.30.60.20">
    <property type="match status" value="1"/>
</dbReference>
<dbReference type="InterPro" id="IPR046933">
    <property type="entry name" value="SAM_KSR1_N_sf"/>
</dbReference>
<evidence type="ECO:0000259" key="13">
    <source>
        <dbReference type="PROSITE" id="PS50011"/>
    </source>
</evidence>
<keyword evidence="5 16" id="KW-0418">Kinase</keyword>
<feature type="compositionally biased region" description="Low complexity" evidence="12">
    <location>
        <begin position="456"/>
        <end position="469"/>
    </location>
</feature>
<feature type="region of interest" description="Disordered" evidence="12">
    <location>
        <begin position="683"/>
        <end position="736"/>
    </location>
</feature>
<dbReference type="SMART" id="SM00109">
    <property type="entry name" value="C1"/>
    <property type="match status" value="1"/>
</dbReference>
<feature type="region of interest" description="Disordered" evidence="12">
    <location>
        <begin position="314"/>
        <end position="497"/>
    </location>
</feature>
<dbReference type="PANTHER" id="PTHR44329">
    <property type="entry name" value="SERINE/THREONINE-PROTEIN KINASE TNNI3K-RELATED"/>
    <property type="match status" value="1"/>
</dbReference>
<dbReference type="InterPro" id="IPR046349">
    <property type="entry name" value="C1-like_sf"/>
</dbReference>
<dbReference type="Pfam" id="PF13543">
    <property type="entry name" value="SAM_KSR1"/>
    <property type="match status" value="1"/>
</dbReference>